<dbReference type="EMBL" id="BSYA01000111">
    <property type="protein sequence ID" value="GMG33106.1"/>
    <property type="molecule type" value="Genomic_DNA"/>
</dbReference>
<accession>A0AAN5C0P6</accession>
<organism evidence="2 3">
    <name type="scientific">Aspergillus oryzae</name>
    <name type="common">Yellow koji mold</name>
    <dbReference type="NCBI Taxonomy" id="5062"/>
    <lineage>
        <taxon>Eukaryota</taxon>
        <taxon>Fungi</taxon>
        <taxon>Dikarya</taxon>
        <taxon>Ascomycota</taxon>
        <taxon>Pezizomycotina</taxon>
        <taxon>Eurotiomycetes</taxon>
        <taxon>Eurotiomycetidae</taxon>
        <taxon>Eurotiales</taxon>
        <taxon>Aspergillaceae</taxon>
        <taxon>Aspergillus</taxon>
        <taxon>Aspergillus subgen. Circumdati</taxon>
    </lineage>
</organism>
<keyword evidence="1" id="KW-1133">Transmembrane helix</keyword>
<feature type="transmembrane region" description="Helical" evidence="1">
    <location>
        <begin position="151"/>
        <end position="171"/>
    </location>
</feature>
<name>A0AAN5C0P6_ASPOZ</name>
<dbReference type="Proteomes" id="UP001165205">
    <property type="component" value="Unassembled WGS sequence"/>
</dbReference>
<evidence type="ECO:0000313" key="3">
    <source>
        <dbReference type="Proteomes" id="UP001165205"/>
    </source>
</evidence>
<dbReference type="AlphaFoldDB" id="A0AAN5C0P6"/>
<protein>
    <submittedName>
        <fullName evidence="2">Unnamed protein product</fullName>
    </submittedName>
</protein>
<reference evidence="2" key="1">
    <citation type="submission" date="2023-04" db="EMBL/GenBank/DDBJ databases">
        <title>Aspergillus oryzae NBRC 4228.</title>
        <authorList>
            <person name="Ichikawa N."/>
            <person name="Sato H."/>
            <person name="Tonouchi N."/>
        </authorList>
    </citation>
    <scope>NUCLEOTIDE SEQUENCE</scope>
    <source>
        <strain evidence="2">NBRC 4228</strain>
    </source>
</reference>
<sequence>MREQSRSLQYHRGTVEEIAIDCTGPEFHRTPSVARMLRRLPECHQATRQQQRSPGTDTCDGMVSMTSSTYIILFSTPPLCSQPILRQVLNYSSRLSIDLKTSRASSYSMPQSFATFRNRRSDELARLADEHLQQDLRQEDRDTLKSAASKVSFWTGIGSAVGIGMGLYVAFRLRSSRKAFFDVFRAQERPTQVVFADGRTGFLGGAASGSRTITADPEQKKRIETAFRRFRADVLRKEADALDRGVSVEDKMF</sequence>
<keyword evidence="1" id="KW-0472">Membrane</keyword>
<evidence type="ECO:0000256" key="1">
    <source>
        <dbReference type="SAM" id="Phobius"/>
    </source>
</evidence>
<keyword evidence="1" id="KW-0812">Transmembrane</keyword>
<proteinExistence type="predicted"/>
<gene>
    <name evidence="2" type="ORF">Aory04_000869200</name>
</gene>
<evidence type="ECO:0000313" key="2">
    <source>
        <dbReference type="EMBL" id="GMG33106.1"/>
    </source>
</evidence>
<comment type="caution">
    <text evidence="2">The sequence shown here is derived from an EMBL/GenBank/DDBJ whole genome shotgun (WGS) entry which is preliminary data.</text>
</comment>